<dbReference type="GO" id="GO:0006887">
    <property type="term" value="P:exocytosis"/>
    <property type="evidence" value="ECO:0007669"/>
    <property type="project" value="UniProtKB-KW"/>
</dbReference>
<evidence type="ECO:0000256" key="7">
    <source>
        <dbReference type="SAM" id="MobiDB-lite"/>
    </source>
</evidence>
<dbReference type="GO" id="GO:0005737">
    <property type="term" value="C:cytoplasm"/>
    <property type="evidence" value="ECO:0007669"/>
    <property type="project" value="UniProtKB-SubCell"/>
</dbReference>
<accession>A0A5B8MU75</accession>
<reference evidence="9 10" key="1">
    <citation type="submission" date="2018-07" db="EMBL/GenBank/DDBJ databases">
        <title>The complete nuclear genome of the prasinophyte Chloropicon primus (CCMP1205).</title>
        <authorList>
            <person name="Pombert J.-F."/>
            <person name="Otis C."/>
            <person name="Turmel M."/>
            <person name="Lemieux C."/>
        </authorList>
    </citation>
    <scope>NUCLEOTIDE SEQUENCE [LARGE SCALE GENOMIC DNA]</scope>
    <source>
        <strain evidence="9 10">CCMP1205</strain>
    </source>
</reference>
<keyword evidence="3" id="KW-0268">Exocytosis</keyword>
<dbReference type="GO" id="GO:0019905">
    <property type="term" value="F:syntaxin binding"/>
    <property type="evidence" value="ECO:0007669"/>
    <property type="project" value="TreeGrafter"/>
</dbReference>
<feature type="compositionally biased region" description="Polar residues" evidence="7">
    <location>
        <begin position="960"/>
        <end position="970"/>
    </location>
</feature>
<dbReference type="PROSITE" id="PS50892">
    <property type="entry name" value="V_SNARE"/>
    <property type="match status" value="1"/>
</dbReference>
<feature type="coiled-coil region" evidence="6">
    <location>
        <begin position="1013"/>
        <end position="1047"/>
    </location>
</feature>
<dbReference type="Gene3D" id="1.20.5.110">
    <property type="match status" value="1"/>
</dbReference>
<dbReference type="SUPFAM" id="SSF50978">
    <property type="entry name" value="WD40 repeat-like"/>
    <property type="match status" value="2"/>
</dbReference>
<feature type="compositionally biased region" description="Acidic residues" evidence="7">
    <location>
        <begin position="709"/>
        <end position="724"/>
    </location>
</feature>
<dbReference type="Gene3D" id="2.130.10.10">
    <property type="entry name" value="YVTN repeat-like/Quinoprotein amine dehydrogenase"/>
    <property type="match status" value="2"/>
</dbReference>
<dbReference type="PANTHER" id="PTHR10241:SF25">
    <property type="entry name" value="TOMOSYN, ISOFORM C"/>
    <property type="match status" value="1"/>
</dbReference>
<dbReference type="GO" id="GO:0005096">
    <property type="term" value="F:GTPase activator activity"/>
    <property type="evidence" value="ECO:0007669"/>
    <property type="project" value="TreeGrafter"/>
</dbReference>
<sequence>MHRLKGFKRNSPRGATEKAAHQDEALDGGESLSVAPRMIGQCGIPSNATVVVYDFYQRLLAIGTRDGRLKIVGGDGVEALFISSRGTRTKQVGLTAQGGVLRLADTGCLELWSLPEEMILSFVDEEEIECFELMHTTPFVVVGSKDGSLRMAQVVLGAGDNPEDFKLLPYRIDCDALAGSGSIVRVALQPGASTNRVLIGFSEGDVSLWSLYEKKLVMTGSSELNVNGAKLSDVQWLGNEGDKFVSGYDDGSIWLWTVPNEALPKYAPPSKPTNVTPLCRINYPSSSMAFASILSLKCGQAGSYGEGGKLHIVAHGVNQDGMKAVMSVELEKDKIDGIKGSSQQEFSAQACKTLPWFGNVESMCVIESISSNLELEISAIVTLAEFSTVHIYDIEQYMPFQVDTPFQRCTSLQCVYVDRTESRVHSTMYHRLVEKPEEIFRPPPVLASGGPWPITGGRATEIESTSDMPVEWGLMVSGHQDGVARVWDTGINSIRLLGSFPSENAPASVITCLCVSSNLFVLGYDNGEMRVFVSASEEKIAYEQLVINEELEIENSTHDGSPFACLIRSSTHRHPISALQCSVDLGLIACGDESGTISVIGLEGNMLFCGEVLPASISSVLLATREFVGGEVHRCVVVSSESCSVSLIDLDDPKTMPEVMTPKNIAYLLYAGLLDQQSNLIESNMSDSELVFPGMTRKTRGKESVVERDLEESTSEDEADALPCEEENSVVVSAQHLVQCSSGYLRIYPLHGIAKGERTTLKKVRTEAPFQAAHAVNRSNMNHEGSSMVTIDEGGTLSVWSIPSFEKYWSREISDVLGWKWSLGEDARITFSSDGQVVLLLHDEIVRISLPSDDRRNPVPSLCLHDKEVADALEAALAAIAISSQTDEEAMPTAKKQSKFGSFLSSATSMMTGQAILQPATRPSVQQLHTVFSKSIIPPSAAASSSKSRTYAKSDPVASAQKSPWSSYMGGSSRPESKPKEKPGRRTVDEIKAAYGRDTSKVKNIMAENMNKLAERGEKLSQIQDKTQQLENDAEDFMTMAKKLAEREKNRKWYEF</sequence>
<feature type="compositionally biased region" description="Basic residues" evidence="7">
    <location>
        <begin position="1"/>
        <end position="11"/>
    </location>
</feature>
<dbReference type="PANTHER" id="PTHR10241">
    <property type="entry name" value="LETHAL 2 GIANT LARVAE PROTEIN"/>
    <property type="match status" value="1"/>
</dbReference>
<dbReference type="InterPro" id="IPR001680">
    <property type="entry name" value="WD40_rpt"/>
</dbReference>
<feature type="domain" description="V-SNARE coiled-coil homology" evidence="8">
    <location>
        <begin position="991"/>
        <end position="1055"/>
    </location>
</feature>
<comment type="subcellular location">
    <subcellularLocation>
        <location evidence="1">Cytoplasm</location>
    </subcellularLocation>
</comment>
<keyword evidence="4" id="KW-0963">Cytoplasm</keyword>
<dbReference type="EMBL" id="CP031042">
    <property type="protein sequence ID" value="QDZ22992.1"/>
    <property type="molecule type" value="Genomic_DNA"/>
</dbReference>
<gene>
    <name evidence="9" type="ORF">A3770_09p55100</name>
</gene>
<dbReference type="CDD" id="cd15873">
    <property type="entry name" value="R-SNARE_STXBP5_6"/>
    <property type="match status" value="1"/>
</dbReference>
<keyword evidence="10" id="KW-1185">Reference proteome</keyword>
<evidence type="ECO:0000256" key="4">
    <source>
        <dbReference type="ARBA" id="ARBA00022490"/>
    </source>
</evidence>
<dbReference type="InterPro" id="IPR036322">
    <property type="entry name" value="WD40_repeat_dom_sf"/>
</dbReference>
<evidence type="ECO:0000313" key="10">
    <source>
        <dbReference type="Proteomes" id="UP000316726"/>
    </source>
</evidence>
<dbReference type="GO" id="GO:0045159">
    <property type="term" value="F:myosin II binding"/>
    <property type="evidence" value="ECO:0007669"/>
    <property type="project" value="TreeGrafter"/>
</dbReference>
<proteinExistence type="inferred from homology"/>
<organism evidence="9 10">
    <name type="scientific">Chloropicon primus</name>
    <dbReference type="NCBI Taxonomy" id="1764295"/>
    <lineage>
        <taxon>Eukaryota</taxon>
        <taxon>Viridiplantae</taxon>
        <taxon>Chlorophyta</taxon>
        <taxon>Chloropicophyceae</taxon>
        <taxon>Chloropicales</taxon>
        <taxon>Chloropicaceae</taxon>
        <taxon>Chloropicon</taxon>
    </lineage>
</organism>
<dbReference type="AlphaFoldDB" id="A0A5B8MU75"/>
<comment type="similarity">
    <text evidence="2">Belongs to the WD repeat L(2)GL family.</text>
</comment>
<evidence type="ECO:0000259" key="8">
    <source>
        <dbReference type="PROSITE" id="PS50892"/>
    </source>
</evidence>
<dbReference type="OrthoDB" id="19944at2759"/>
<dbReference type="SUPFAM" id="SSF58038">
    <property type="entry name" value="SNARE fusion complex"/>
    <property type="match status" value="1"/>
</dbReference>
<evidence type="ECO:0000256" key="3">
    <source>
        <dbReference type="ARBA" id="ARBA00022483"/>
    </source>
</evidence>
<protein>
    <submittedName>
        <fullName evidence="9">WD40 repeat domain-containing protein</fullName>
    </submittedName>
</protein>
<evidence type="ECO:0000313" key="9">
    <source>
        <dbReference type="EMBL" id="QDZ22992.1"/>
    </source>
</evidence>
<evidence type="ECO:0000256" key="2">
    <source>
        <dbReference type="ARBA" id="ARBA00008070"/>
    </source>
</evidence>
<feature type="compositionally biased region" description="Basic and acidic residues" evidence="7">
    <location>
        <begin position="975"/>
        <end position="988"/>
    </location>
</feature>
<evidence type="ECO:0000256" key="6">
    <source>
        <dbReference type="SAM" id="Coils"/>
    </source>
</evidence>
<keyword evidence="5 6" id="KW-0175">Coiled coil</keyword>
<evidence type="ECO:0000256" key="1">
    <source>
        <dbReference type="ARBA" id="ARBA00004496"/>
    </source>
</evidence>
<name>A0A5B8MU75_9CHLO</name>
<dbReference type="InterPro" id="IPR015943">
    <property type="entry name" value="WD40/YVTN_repeat-like_dom_sf"/>
</dbReference>
<dbReference type="STRING" id="1764295.A0A5B8MU75"/>
<dbReference type="Pfam" id="PF00957">
    <property type="entry name" value="Synaptobrevin"/>
    <property type="match status" value="1"/>
</dbReference>
<dbReference type="Proteomes" id="UP000316726">
    <property type="component" value="Chromosome 9"/>
</dbReference>
<dbReference type="SMART" id="SM00320">
    <property type="entry name" value="WD40"/>
    <property type="match status" value="5"/>
</dbReference>
<feature type="region of interest" description="Disordered" evidence="7">
    <location>
        <begin position="701"/>
        <end position="724"/>
    </location>
</feature>
<feature type="compositionally biased region" description="Basic and acidic residues" evidence="7">
    <location>
        <begin position="15"/>
        <end position="24"/>
    </location>
</feature>
<dbReference type="GO" id="GO:0006893">
    <property type="term" value="P:Golgi to plasma membrane transport"/>
    <property type="evidence" value="ECO:0007669"/>
    <property type="project" value="TreeGrafter"/>
</dbReference>
<feature type="region of interest" description="Disordered" evidence="7">
    <location>
        <begin position="939"/>
        <end position="988"/>
    </location>
</feature>
<dbReference type="GO" id="GO:0005886">
    <property type="term" value="C:plasma membrane"/>
    <property type="evidence" value="ECO:0007669"/>
    <property type="project" value="TreeGrafter"/>
</dbReference>
<feature type="region of interest" description="Disordered" evidence="7">
    <location>
        <begin position="1"/>
        <end position="27"/>
    </location>
</feature>
<dbReference type="InterPro" id="IPR042855">
    <property type="entry name" value="V_SNARE_CC"/>
</dbReference>
<evidence type="ECO:0000256" key="5">
    <source>
        <dbReference type="PROSITE-ProRule" id="PRU00290"/>
    </source>
</evidence>
<feature type="compositionally biased region" description="Low complexity" evidence="7">
    <location>
        <begin position="939"/>
        <end position="948"/>
    </location>
</feature>